<feature type="region of interest" description="Disordered" evidence="11">
    <location>
        <begin position="300"/>
        <end position="324"/>
    </location>
</feature>
<name>A0A0T5NZ24_9RHOB</name>
<dbReference type="SUPFAM" id="SSF55785">
    <property type="entry name" value="PYP-like sensor domain (PAS domain)"/>
    <property type="match status" value="1"/>
</dbReference>
<sequence>MDASTDGDDVMKNAIRHSPLSIVLTDPRIEDNPITYVNSAFEALTLYSRRFAVGRNCRFLQGPQTDEAHVARIRDGIKSEREFEVTLTNHRADGSAFRNQLLIAPIHGEDGEVTAFFGLQREVGEDAGAGGGEDESVGLLRELQHRVKNHLSMIVSMIRLQARQTVTEDSLKAIGRRIEALSVLYDELLGGGAGDSEKVATGAYLSRIASVVSSLEPRGAIRVNVECDEIGLPVDQAARLGLLLSELMTNAFEHAFEGRPEGRLEVRFTRHEDGGVRLTVEDDGNGLPEGSNWPDSAASIAAQKDRAEHHDGALDTTGEDGKPGVGGSIVRALTQSLDADLTVERLEPGTRVTVAL</sequence>
<dbReference type="Pfam" id="PF13426">
    <property type="entry name" value="PAS_9"/>
    <property type="match status" value="1"/>
</dbReference>
<evidence type="ECO:0000256" key="10">
    <source>
        <dbReference type="ARBA" id="ARBA00022991"/>
    </source>
</evidence>
<dbReference type="SMART" id="SM00911">
    <property type="entry name" value="HWE_HK"/>
    <property type="match status" value="1"/>
</dbReference>
<dbReference type="InterPro" id="IPR036890">
    <property type="entry name" value="HATPase_C_sf"/>
</dbReference>
<dbReference type="PROSITE" id="PS50109">
    <property type="entry name" value="HIS_KIN"/>
    <property type="match status" value="1"/>
</dbReference>
<dbReference type="PATRIC" id="fig|1641875.4.peg.2961"/>
<dbReference type="Pfam" id="PF02518">
    <property type="entry name" value="HATPase_c"/>
    <property type="match status" value="1"/>
</dbReference>
<dbReference type="Pfam" id="PF07568">
    <property type="entry name" value="HisKA_2"/>
    <property type="match status" value="1"/>
</dbReference>
<keyword evidence="4" id="KW-0285">Flavoprotein</keyword>
<evidence type="ECO:0000256" key="2">
    <source>
        <dbReference type="ARBA" id="ARBA00012438"/>
    </source>
</evidence>
<proteinExistence type="predicted"/>
<dbReference type="GO" id="GO:0005524">
    <property type="term" value="F:ATP binding"/>
    <property type="evidence" value="ECO:0007669"/>
    <property type="project" value="UniProtKB-KW"/>
</dbReference>
<evidence type="ECO:0000256" key="6">
    <source>
        <dbReference type="ARBA" id="ARBA00022679"/>
    </source>
</evidence>
<feature type="compositionally biased region" description="Basic and acidic residues" evidence="11">
    <location>
        <begin position="303"/>
        <end position="313"/>
    </location>
</feature>
<keyword evidence="7" id="KW-0547">Nucleotide-binding</keyword>
<dbReference type="Gene3D" id="3.30.450.20">
    <property type="entry name" value="PAS domain"/>
    <property type="match status" value="1"/>
</dbReference>
<evidence type="ECO:0000256" key="9">
    <source>
        <dbReference type="ARBA" id="ARBA00022840"/>
    </source>
</evidence>
<dbReference type="Gene3D" id="3.30.565.10">
    <property type="entry name" value="Histidine kinase-like ATPase, C-terminal domain"/>
    <property type="match status" value="1"/>
</dbReference>
<organism evidence="14 15">
    <name type="scientific">Roseovarius atlanticus</name>
    <dbReference type="NCBI Taxonomy" id="1641875"/>
    <lineage>
        <taxon>Bacteria</taxon>
        <taxon>Pseudomonadati</taxon>
        <taxon>Pseudomonadota</taxon>
        <taxon>Alphaproteobacteria</taxon>
        <taxon>Rhodobacterales</taxon>
        <taxon>Roseobacteraceae</taxon>
        <taxon>Roseovarius</taxon>
    </lineage>
</organism>
<dbReference type="InterPro" id="IPR011495">
    <property type="entry name" value="Sig_transdc_His_kin_sub2_dim/P"/>
</dbReference>
<keyword evidence="10" id="KW-0157">Chromophore</keyword>
<dbReference type="InterPro" id="IPR035965">
    <property type="entry name" value="PAS-like_dom_sf"/>
</dbReference>
<dbReference type="NCBIfam" id="TIGR00229">
    <property type="entry name" value="sensory_box"/>
    <property type="match status" value="1"/>
</dbReference>
<keyword evidence="3" id="KW-0597">Phosphoprotein</keyword>
<dbReference type="PROSITE" id="PS50113">
    <property type="entry name" value="PAC"/>
    <property type="match status" value="1"/>
</dbReference>
<evidence type="ECO:0000259" key="12">
    <source>
        <dbReference type="PROSITE" id="PS50109"/>
    </source>
</evidence>
<dbReference type="PANTHER" id="PTHR47429:SF2">
    <property type="entry name" value="PROTEIN TWIN LOV 1"/>
    <property type="match status" value="1"/>
</dbReference>
<keyword evidence="9" id="KW-0067">ATP-binding</keyword>
<evidence type="ECO:0000313" key="14">
    <source>
        <dbReference type="EMBL" id="KRS14096.1"/>
    </source>
</evidence>
<evidence type="ECO:0000256" key="1">
    <source>
        <dbReference type="ARBA" id="ARBA00000085"/>
    </source>
</evidence>
<evidence type="ECO:0000256" key="7">
    <source>
        <dbReference type="ARBA" id="ARBA00022741"/>
    </source>
</evidence>
<feature type="domain" description="PAC" evidence="13">
    <location>
        <begin position="81"/>
        <end position="135"/>
    </location>
</feature>
<dbReference type="EMBL" id="LAXJ01000003">
    <property type="protein sequence ID" value="KRS14096.1"/>
    <property type="molecule type" value="Genomic_DNA"/>
</dbReference>
<dbReference type="SMART" id="SM00387">
    <property type="entry name" value="HATPase_c"/>
    <property type="match status" value="1"/>
</dbReference>
<evidence type="ECO:0000256" key="4">
    <source>
        <dbReference type="ARBA" id="ARBA00022630"/>
    </source>
</evidence>
<comment type="caution">
    <text evidence="14">The sequence shown here is derived from an EMBL/GenBank/DDBJ whole genome shotgun (WGS) entry which is preliminary data.</text>
</comment>
<comment type="catalytic activity">
    <reaction evidence="1">
        <text>ATP + protein L-histidine = ADP + protein N-phospho-L-histidine.</text>
        <dbReference type="EC" id="2.7.13.3"/>
    </reaction>
</comment>
<keyword evidence="5" id="KW-0288">FMN</keyword>
<gene>
    <name evidence="14" type="ORF">XM53_04725</name>
</gene>
<dbReference type="Proteomes" id="UP000051295">
    <property type="component" value="Unassembled WGS sequence"/>
</dbReference>
<dbReference type="PANTHER" id="PTHR47429">
    <property type="entry name" value="PROTEIN TWIN LOV 1"/>
    <property type="match status" value="1"/>
</dbReference>
<dbReference type="CDD" id="cd00130">
    <property type="entry name" value="PAS"/>
    <property type="match status" value="1"/>
</dbReference>
<keyword evidence="15" id="KW-1185">Reference proteome</keyword>
<dbReference type="GO" id="GO:0004673">
    <property type="term" value="F:protein histidine kinase activity"/>
    <property type="evidence" value="ECO:0007669"/>
    <property type="project" value="UniProtKB-EC"/>
</dbReference>
<keyword evidence="8" id="KW-0418">Kinase</keyword>
<dbReference type="InterPro" id="IPR003594">
    <property type="entry name" value="HATPase_dom"/>
</dbReference>
<dbReference type="InterPro" id="IPR011102">
    <property type="entry name" value="Sig_transdc_His_kinase_HWE"/>
</dbReference>
<dbReference type="EC" id="2.7.13.3" evidence="2"/>
<evidence type="ECO:0000256" key="11">
    <source>
        <dbReference type="SAM" id="MobiDB-lite"/>
    </source>
</evidence>
<dbReference type="SUPFAM" id="SSF55874">
    <property type="entry name" value="ATPase domain of HSP90 chaperone/DNA topoisomerase II/histidine kinase"/>
    <property type="match status" value="1"/>
</dbReference>
<dbReference type="InterPro" id="IPR005467">
    <property type="entry name" value="His_kinase_dom"/>
</dbReference>
<evidence type="ECO:0000256" key="5">
    <source>
        <dbReference type="ARBA" id="ARBA00022643"/>
    </source>
</evidence>
<keyword evidence="6" id="KW-0808">Transferase</keyword>
<protein>
    <recommendedName>
        <fullName evidence="2">histidine kinase</fullName>
        <ecNumber evidence="2">2.7.13.3</ecNumber>
    </recommendedName>
</protein>
<accession>A0A0T5NZ24</accession>
<dbReference type="InterPro" id="IPR000014">
    <property type="entry name" value="PAS"/>
</dbReference>
<evidence type="ECO:0000259" key="13">
    <source>
        <dbReference type="PROSITE" id="PS50113"/>
    </source>
</evidence>
<evidence type="ECO:0000256" key="8">
    <source>
        <dbReference type="ARBA" id="ARBA00022777"/>
    </source>
</evidence>
<dbReference type="STRING" id="1641875.XM53_04725"/>
<dbReference type="AlphaFoldDB" id="A0A0T5NZ24"/>
<evidence type="ECO:0000313" key="15">
    <source>
        <dbReference type="Proteomes" id="UP000051295"/>
    </source>
</evidence>
<reference evidence="14 15" key="1">
    <citation type="submission" date="2015-04" db="EMBL/GenBank/DDBJ databases">
        <title>The draft genome sequence of Roseovarius sp.R12b.</title>
        <authorList>
            <person name="Li G."/>
            <person name="Lai Q."/>
            <person name="Shao Z."/>
            <person name="Yan P."/>
        </authorList>
    </citation>
    <scope>NUCLEOTIDE SEQUENCE [LARGE SCALE GENOMIC DNA]</scope>
    <source>
        <strain evidence="14 15">R12B</strain>
    </source>
</reference>
<dbReference type="InterPro" id="IPR000700">
    <property type="entry name" value="PAS-assoc_C"/>
</dbReference>
<evidence type="ECO:0000256" key="3">
    <source>
        <dbReference type="ARBA" id="ARBA00022553"/>
    </source>
</evidence>
<feature type="domain" description="Histidine kinase" evidence="12">
    <location>
        <begin position="142"/>
        <end position="356"/>
    </location>
</feature>